<keyword evidence="4" id="KW-0472">Membrane</keyword>
<gene>
    <name evidence="7" type="primary">suhB_1</name>
    <name evidence="4" type="synonym">cysQ</name>
    <name evidence="6" type="synonym">suhB_2</name>
    <name evidence="6" type="ORF">Lbir_2279</name>
    <name evidence="7" type="ORF">NCTC12437_00021</name>
</gene>
<evidence type="ECO:0000313" key="6">
    <source>
        <dbReference type="EMBL" id="KTC68746.1"/>
    </source>
</evidence>
<dbReference type="GO" id="GO:0050427">
    <property type="term" value="P:3'-phosphoadenosine 5'-phosphosulfate metabolic process"/>
    <property type="evidence" value="ECO:0007669"/>
    <property type="project" value="TreeGrafter"/>
</dbReference>
<dbReference type="Gene3D" id="3.30.540.10">
    <property type="entry name" value="Fructose-1,6-Bisphosphatase, subunit A, domain 1"/>
    <property type="match status" value="1"/>
</dbReference>
<protein>
    <recommendedName>
        <fullName evidence="4">3'(2'),5'-bisphosphate nucleotidase CysQ</fullName>
        <ecNumber evidence="4">3.1.3.7</ecNumber>
    </recommendedName>
    <alternativeName>
        <fullName evidence="4">3'(2'),5-bisphosphonucleoside 3'(2')-phosphohydrolase</fullName>
    </alternativeName>
    <alternativeName>
        <fullName evidence="4">3'-phosphoadenosine 5'-phosphate phosphatase</fullName>
        <shortName evidence="4">PAP phosphatase</shortName>
    </alternativeName>
</protein>
<dbReference type="InterPro" id="IPR006240">
    <property type="entry name" value="CysQ"/>
</dbReference>
<dbReference type="PRINTS" id="PR00377">
    <property type="entry name" value="IMPHPHTASES"/>
</dbReference>
<dbReference type="PROSITE" id="PS00629">
    <property type="entry name" value="IMP_1"/>
    <property type="match status" value="1"/>
</dbReference>
<feature type="binding site" evidence="4">
    <location>
        <position position="217"/>
    </location>
    <ligand>
        <name>substrate</name>
    </ligand>
</feature>
<reference evidence="6 8" key="1">
    <citation type="submission" date="2015-11" db="EMBL/GenBank/DDBJ databases">
        <title>Genomic analysis of 38 Legionella species identifies large and diverse effector repertoires.</title>
        <authorList>
            <person name="Burstein D."/>
            <person name="Amaro F."/>
            <person name="Zusman T."/>
            <person name="Lifshitz Z."/>
            <person name="Cohen O."/>
            <person name="Gilbert J.A."/>
            <person name="Pupko T."/>
            <person name="Shuman H.A."/>
            <person name="Segal G."/>
        </authorList>
    </citation>
    <scope>NUCLEOTIDE SEQUENCE [LARGE SCALE GENOMIC DNA]</scope>
    <source>
        <strain evidence="6 8">CDC#1407-AL-14</strain>
    </source>
</reference>
<dbReference type="InterPro" id="IPR000760">
    <property type="entry name" value="Inositol_monophosphatase-like"/>
</dbReference>
<dbReference type="NCBIfam" id="TIGR01331">
    <property type="entry name" value="bisphos_cysQ"/>
    <property type="match status" value="1"/>
</dbReference>
<feature type="binding site" evidence="4">
    <location>
        <position position="88"/>
    </location>
    <ligand>
        <name>Mg(2+)</name>
        <dbReference type="ChEBI" id="CHEBI:18420"/>
        <label>1</label>
    </ligand>
</feature>
<dbReference type="HAMAP" id="MF_02095">
    <property type="entry name" value="CysQ"/>
    <property type="match status" value="1"/>
</dbReference>
<dbReference type="SUPFAM" id="SSF56655">
    <property type="entry name" value="Carbohydrate phosphatase"/>
    <property type="match status" value="1"/>
</dbReference>
<comment type="subcellular location">
    <subcellularLocation>
        <location evidence="4">Cell inner membrane</location>
        <topology evidence="4">Peripheral membrane protein</topology>
        <orientation evidence="4">Cytoplasmic side</orientation>
    </subcellularLocation>
</comment>
<keyword evidence="8" id="KW-1185">Reference proteome</keyword>
<feature type="binding site" evidence="4">
    <location>
        <position position="217"/>
    </location>
    <ligand>
        <name>Mg(2+)</name>
        <dbReference type="ChEBI" id="CHEBI:18420"/>
        <label>2</label>
    </ligand>
</feature>
<dbReference type="STRING" id="28083.Lbir_2279"/>
<keyword evidence="4" id="KW-0997">Cell inner membrane</keyword>
<evidence type="ECO:0000256" key="5">
    <source>
        <dbReference type="PIRSR" id="PIRSR600760-2"/>
    </source>
</evidence>
<keyword evidence="2 4" id="KW-0479">Metal-binding</keyword>
<dbReference type="Proteomes" id="UP000255066">
    <property type="component" value="Unassembled WGS sequence"/>
</dbReference>
<dbReference type="GO" id="GO:0000103">
    <property type="term" value="P:sulfate assimilation"/>
    <property type="evidence" value="ECO:0007669"/>
    <property type="project" value="TreeGrafter"/>
</dbReference>
<evidence type="ECO:0000256" key="1">
    <source>
        <dbReference type="ARBA" id="ARBA00001625"/>
    </source>
</evidence>
<name>A0A378I4Z5_9GAMM</name>
<dbReference type="PANTHER" id="PTHR43028:SF5">
    <property type="entry name" value="3'(2'),5'-BISPHOSPHATE NUCLEOTIDASE 1"/>
    <property type="match status" value="1"/>
</dbReference>
<comment type="similarity">
    <text evidence="4">Belongs to the inositol monophosphatase superfamily. CysQ family.</text>
</comment>
<evidence type="ECO:0000313" key="7">
    <source>
        <dbReference type="EMBL" id="STX30268.1"/>
    </source>
</evidence>
<dbReference type="CDD" id="cd01638">
    <property type="entry name" value="CysQ"/>
    <property type="match status" value="1"/>
</dbReference>
<evidence type="ECO:0000256" key="4">
    <source>
        <dbReference type="HAMAP-Rule" id="MF_02095"/>
    </source>
</evidence>
<dbReference type="EMBL" id="LNXT01000044">
    <property type="protein sequence ID" value="KTC68746.1"/>
    <property type="molecule type" value="Genomic_DNA"/>
</dbReference>
<evidence type="ECO:0000313" key="9">
    <source>
        <dbReference type="Proteomes" id="UP000255066"/>
    </source>
</evidence>
<dbReference type="AlphaFoldDB" id="A0A378I4Z5"/>
<feature type="binding site" evidence="4">
    <location>
        <position position="88"/>
    </location>
    <ligand>
        <name>Mg(2+)</name>
        <dbReference type="ChEBI" id="CHEBI:18420"/>
        <label>2</label>
    </ligand>
</feature>
<feature type="binding site" evidence="5">
    <location>
        <position position="217"/>
    </location>
    <ligand>
        <name>Mg(2+)</name>
        <dbReference type="ChEBI" id="CHEBI:18420"/>
        <label>1</label>
        <note>catalytic</note>
    </ligand>
</feature>
<dbReference type="RefSeq" id="WP_058524290.1">
    <property type="nucleotide sequence ID" value="NZ_CAAAHV010000020.1"/>
</dbReference>
<dbReference type="Pfam" id="PF00459">
    <property type="entry name" value="Inositol_P"/>
    <property type="match status" value="1"/>
</dbReference>
<accession>A0A378I4Z5</accession>
<feature type="binding site" evidence="4">
    <location>
        <begin position="90"/>
        <end position="93"/>
    </location>
    <ligand>
        <name>substrate</name>
    </ligand>
</feature>
<feature type="binding site" evidence="4">
    <location>
        <position position="67"/>
    </location>
    <ligand>
        <name>Mg(2+)</name>
        <dbReference type="ChEBI" id="CHEBI:18420"/>
        <label>1</label>
    </ligand>
</feature>
<organism evidence="7 9">
    <name type="scientific">Legionella birminghamensis</name>
    <dbReference type="NCBI Taxonomy" id="28083"/>
    <lineage>
        <taxon>Bacteria</taxon>
        <taxon>Pseudomonadati</taxon>
        <taxon>Pseudomonadota</taxon>
        <taxon>Gammaproteobacteria</taxon>
        <taxon>Legionellales</taxon>
        <taxon>Legionellaceae</taxon>
        <taxon>Legionella</taxon>
    </lineage>
</organism>
<feature type="binding site" evidence="5">
    <location>
        <position position="67"/>
    </location>
    <ligand>
        <name>Mg(2+)</name>
        <dbReference type="ChEBI" id="CHEBI:18420"/>
        <label>1</label>
        <note>catalytic</note>
    </ligand>
</feature>
<keyword evidence="4 7" id="KW-0378">Hydrolase</keyword>
<feature type="binding site" evidence="5">
    <location>
        <position position="91"/>
    </location>
    <ligand>
        <name>Mg(2+)</name>
        <dbReference type="ChEBI" id="CHEBI:18420"/>
        <label>1</label>
        <note>catalytic</note>
    </ligand>
</feature>
<dbReference type="GO" id="GO:0008441">
    <property type="term" value="F:3'(2'),5'-bisphosphate nucleotidase activity"/>
    <property type="evidence" value="ECO:0007669"/>
    <property type="project" value="UniProtKB-UniRule"/>
</dbReference>
<proteinExistence type="inferred from homology"/>
<feature type="binding site" evidence="5">
    <location>
        <position position="90"/>
    </location>
    <ligand>
        <name>Mg(2+)</name>
        <dbReference type="ChEBI" id="CHEBI:18420"/>
        <label>2</label>
    </ligand>
</feature>
<feature type="binding site" evidence="4">
    <location>
        <position position="91"/>
    </location>
    <ligand>
        <name>Mg(2+)</name>
        <dbReference type="ChEBI" id="CHEBI:18420"/>
        <label>2</label>
    </ligand>
</feature>
<evidence type="ECO:0000256" key="3">
    <source>
        <dbReference type="ARBA" id="ARBA00022842"/>
    </source>
</evidence>
<reference evidence="7 9" key="2">
    <citation type="submission" date="2018-06" db="EMBL/GenBank/DDBJ databases">
        <authorList>
            <consortium name="Pathogen Informatics"/>
            <person name="Doyle S."/>
        </authorList>
    </citation>
    <scope>NUCLEOTIDE SEQUENCE [LARGE SCALE GENOMIC DNA]</scope>
    <source>
        <strain evidence="7 9">NCTC12437</strain>
    </source>
</reference>
<keyword evidence="4" id="KW-1003">Cell membrane</keyword>
<keyword evidence="3 4" id="KW-0460">Magnesium</keyword>
<dbReference type="GO" id="GO:0005886">
    <property type="term" value="C:plasma membrane"/>
    <property type="evidence" value="ECO:0007669"/>
    <property type="project" value="UniProtKB-SubCell"/>
</dbReference>
<dbReference type="InterPro" id="IPR050725">
    <property type="entry name" value="CysQ/Inositol_MonoPase"/>
</dbReference>
<evidence type="ECO:0000313" key="8">
    <source>
        <dbReference type="Proteomes" id="UP000054735"/>
    </source>
</evidence>
<dbReference type="PANTHER" id="PTHR43028">
    <property type="entry name" value="3'(2'),5'-BISPHOSPHATE NUCLEOTIDASE 1"/>
    <property type="match status" value="1"/>
</dbReference>
<dbReference type="EC" id="3.1.3.7" evidence="4"/>
<comment type="function">
    <text evidence="4">Converts adenosine-3',5'-bisphosphate (PAP) to AMP.</text>
</comment>
<dbReference type="OrthoDB" id="9785695at2"/>
<sequence length="256" mass="28502">MSHVDIQEIINLSSQAANAILRVYQKMELTSTVKTDKTPLTEADQISHDIITAGLKSLYPHIPIISEESSTNMEYETRKRFDFFFLVDPLDGTKEFLNRNGEFTINIALIHKDSPVLGVVHAPVSKSIYYAEKGRGAFKINNQLQTQLVAKNNLKDTITITLSRSHQCPATAEYLEKLNRDGNSFQLITAGSALKFALLAEGKADVYPRFSPTMEWDTAAGHAILLETGKQITEIGTARTLKYNKRELVNPGFIAA</sequence>
<dbReference type="Gene3D" id="3.40.190.80">
    <property type="match status" value="1"/>
</dbReference>
<comment type="cofactor">
    <cofactor evidence="4 5">
        <name>Mg(2+)</name>
        <dbReference type="ChEBI" id="CHEBI:18420"/>
    </cofactor>
</comment>
<dbReference type="GO" id="GO:0000287">
    <property type="term" value="F:magnesium ion binding"/>
    <property type="evidence" value="ECO:0007669"/>
    <property type="project" value="UniProtKB-UniRule"/>
</dbReference>
<dbReference type="EMBL" id="UGNW01000001">
    <property type="protein sequence ID" value="STX30268.1"/>
    <property type="molecule type" value="Genomic_DNA"/>
</dbReference>
<feature type="binding site" evidence="4">
    <location>
        <position position="67"/>
    </location>
    <ligand>
        <name>substrate</name>
    </ligand>
</feature>
<feature type="binding site" evidence="5">
    <location>
        <position position="88"/>
    </location>
    <ligand>
        <name>Mg(2+)</name>
        <dbReference type="ChEBI" id="CHEBI:18420"/>
        <label>1</label>
        <note>catalytic</note>
    </ligand>
</feature>
<dbReference type="Proteomes" id="UP000054735">
    <property type="component" value="Unassembled WGS sequence"/>
</dbReference>
<feature type="binding site" evidence="4">
    <location>
        <position position="90"/>
    </location>
    <ligand>
        <name>Mg(2+)</name>
        <dbReference type="ChEBI" id="CHEBI:18420"/>
        <label>1</label>
    </ligand>
</feature>
<evidence type="ECO:0000256" key="2">
    <source>
        <dbReference type="ARBA" id="ARBA00022723"/>
    </source>
</evidence>
<comment type="catalytic activity">
    <reaction evidence="1 4">
        <text>adenosine 3',5'-bisphosphate + H2O = AMP + phosphate</text>
        <dbReference type="Rhea" id="RHEA:10040"/>
        <dbReference type="ChEBI" id="CHEBI:15377"/>
        <dbReference type="ChEBI" id="CHEBI:43474"/>
        <dbReference type="ChEBI" id="CHEBI:58343"/>
        <dbReference type="ChEBI" id="CHEBI:456215"/>
        <dbReference type="EC" id="3.1.3.7"/>
    </reaction>
</comment>
<dbReference type="InterPro" id="IPR020583">
    <property type="entry name" value="Inositol_monoP_metal-BS"/>
</dbReference>